<name>A0AAX2EJQ3_9BACI</name>
<proteinExistence type="predicted"/>
<evidence type="ECO:0000259" key="3">
    <source>
        <dbReference type="Pfam" id="PF06030"/>
    </source>
</evidence>
<protein>
    <recommendedName>
        <fullName evidence="3">WxL Interacting Protein peptidoglycan binding domain-containing protein</fullName>
    </recommendedName>
</protein>
<dbReference type="EMBL" id="FOCD01000006">
    <property type="protein sequence ID" value="SEO07010.1"/>
    <property type="molecule type" value="Genomic_DNA"/>
</dbReference>
<gene>
    <name evidence="4" type="ORF">SAMN04489762_3409</name>
</gene>
<feature type="domain" description="WxL Interacting Protein peptidoglycan binding" evidence="3">
    <location>
        <begin position="36"/>
        <end position="155"/>
    </location>
</feature>
<feature type="signal peptide" evidence="2">
    <location>
        <begin position="1"/>
        <end position="28"/>
    </location>
</feature>
<reference evidence="4 5" key="1">
    <citation type="submission" date="2016-10" db="EMBL/GenBank/DDBJ databases">
        <authorList>
            <person name="Varghese N."/>
            <person name="Submissions S."/>
        </authorList>
    </citation>
    <scope>NUCLEOTIDE SEQUENCE [LARGE SCALE GENOMIC DNA]</scope>
    <source>
        <strain evidence="4 5">DSM 21619</strain>
    </source>
</reference>
<dbReference type="Pfam" id="PF06030">
    <property type="entry name" value="WxLIP_PGBD"/>
    <property type="match status" value="1"/>
</dbReference>
<dbReference type="InterPro" id="IPR010317">
    <property type="entry name" value="WxLIP_PGBD"/>
</dbReference>
<accession>A0AAX2EJQ3</accession>
<keyword evidence="1" id="KW-0812">Transmembrane</keyword>
<feature type="transmembrane region" description="Helical" evidence="1">
    <location>
        <begin position="320"/>
        <end position="341"/>
    </location>
</feature>
<feature type="chain" id="PRO_5043533437" description="WxL Interacting Protein peptidoglycan binding domain-containing protein" evidence="2">
    <location>
        <begin position="29"/>
        <end position="362"/>
    </location>
</feature>
<evidence type="ECO:0000313" key="5">
    <source>
        <dbReference type="Proteomes" id="UP000199735"/>
    </source>
</evidence>
<keyword evidence="1" id="KW-0472">Membrane</keyword>
<keyword evidence="1" id="KW-1133">Transmembrane helix</keyword>
<evidence type="ECO:0000256" key="1">
    <source>
        <dbReference type="SAM" id="Phobius"/>
    </source>
</evidence>
<evidence type="ECO:0000313" key="4">
    <source>
        <dbReference type="EMBL" id="SEO07010.1"/>
    </source>
</evidence>
<organism evidence="4 5">
    <name type="scientific">Terribacillus saccharophilus</name>
    <dbReference type="NCBI Taxonomy" id="361277"/>
    <lineage>
        <taxon>Bacteria</taxon>
        <taxon>Bacillati</taxon>
        <taxon>Bacillota</taxon>
        <taxon>Bacilli</taxon>
        <taxon>Bacillales</taxon>
        <taxon>Bacillaceae</taxon>
        <taxon>Terribacillus</taxon>
    </lineage>
</organism>
<comment type="caution">
    <text evidence="4">The sequence shown here is derived from an EMBL/GenBank/DDBJ whole genome shotgun (WGS) entry which is preliminary data.</text>
</comment>
<dbReference type="AlphaFoldDB" id="A0AAX2EJQ3"/>
<keyword evidence="2" id="KW-0732">Signal</keyword>
<sequence>MKKLVSILFTLAIAFTAVIASGSHHVFAEDSSGMPFTVDPVLPSNQDKNIENYISVTTDKNSISQELRYKVRNTTDSIQVIDVNILNAYTSANGVIEYRAEETKDNTIVDEDYEFQRYAEAPESITLESGQTQVVSVNVQVDKQEGTLLGAVSFQSESGKENANQEGISLEITNQINSVYGIAINFSSDESQPDFRVGDAFLDTMPSYYVFRLPIILNSPILMQDINLAYEVDLEGKKLFSSETSFDYAPMTKTNFAIPYEYEELLKDRPYTLKGEVTYMDQNGETQVQQFEKVIEYKDEEAGLDALLTTLKIPLEKNGAAYWVLPFFLIPLIFFIFFLIYRRKKKKKNEENKNEEKTEEIA</sequence>
<dbReference type="Proteomes" id="UP000199735">
    <property type="component" value="Unassembled WGS sequence"/>
</dbReference>
<evidence type="ECO:0000256" key="2">
    <source>
        <dbReference type="SAM" id="SignalP"/>
    </source>
</evidence>
<dbReference type="RefSeq" id="WP_093881517.1">
    <property type="nucleotide sequence ID" value="NZ_FOCD01000006.1"/>
</dbReference>